<keyword evidence="3" id="KW-1185">Reference proteome</keyword>
<reference evidence="2 3" key="1">
    <citation type="submission" date="2023-01" db="EMBL/GenBank/DDBJ databases">
        <title>Analysis of 21 Apiospora genomes using comparative genomics revels a genus with tremendous synthesis potential of carbohydrate active enzymes and secondary metabolites.</title>
        <authorList>
            <person name="Sorensen T."/>
        </authorList>
    </citation>
    <scope>NUCLEOTIDE SEQUENCE [LARGE SCALE GENOMIC DNA]</scope>
    <source>
        <strain evidence="2 3">CBS 114990</strain>
    </source>
</reference>
<protein>
    <submittedName>
        <fullName evidence="2">Uncharacterized protein</fullName>
    </submittedName>
</protein>
<comment type="caution">
    <text evidence="2">The sequence shown here is derived from an EMBL/GenBank/DDBJ whole genome shotgun (WGS) entry which is preliminary data.</text>
</comment>
<sequence length="187" mass="20078">MFYLTLVSLKNTLSAGLQKISDSVLLNDDKALESLPEPYIPSATASEQPAAREGSNRMMAGSDHETLREKASKKLHGPDANPSMLGDPISLKAESSQTNPTPDEAGAGRSPSSSSPSQSSSETRDEKNKQNSDSRGGETLRERAAKQLKGPHANPSQLGDPIRLKNEASDHLPKPDEAEARHREAKL</sequence>
<feature type="compositionally biased region" description="Basic and acidic residues" evidence="1">
    <location>
        <begin position="122"/>
        <end position="145"/>
    </location>
</feature>
<dbReference type="GeneID" id="92050129"/>
<dbReference type="Proteomes" id="UP001433268">
    <property type="component" value="Unassembled WGS sequence"/>
</dbReference>
<proteinExistence type="predicted"/>
<feature type="compositionally biased region" description="Basic and acidic residues" evidence="1">
    <location>
        <begin position="162"/>
        <end position="187"/>
    </location>
</feature>
<gene>
    <name evidence="2" type="ORF">PG997_012755</name>
</gene>
<name>A0ABR1V4A8_9PEZI</name>
<evidence type="ECO:0000256" key="1">
    <source>
        <dbReference type="SAM" id="MobiDB-lite"/>
    </source>
</evidence>
<dbReference type="EMBL" id="JAQQWN010000009">
    <property type="protein sequence ID" value="KAK8066008.1"/>
    <property type="molecule type" value="Genomic_DNA"/>
</dbReference>
<feature type="region of interest" description="Disordered" evidence="1">
    <location>
        <begin position="37"/>
        <end position="187"/>
    </location>
</feature>
<organism evidence="2 3">
    <name type="scientific">Apiospora hydei</name>
    <dbReference type="NCBI Taxonomy" id="1337664"/>
    <lineage>
        <taxon>Eukaryota</taxon>
        <taxon>Fungi</taxon>
        <taxon>Dikarya</taxon>
        <taxon>Ascomycota</taxon>
        <taxon>Pezizomycotina</taxon>
        <taxon>Sordariomycetes</taxon>
        <taxon>Xylariomycetidae</taxon>
        <taxon>Amphisphaeriales</taxon>
        <taxon>Apiosporaceae</taxon>
        <taxon>Apiospora</taxon>
    </lineage>
</organism>
<accession>A0ABR1V4A8</accession>
<feature type="compositionally biased region" description="Low complexity" evidence="1">
    <location>
        <begin position="110"/>
        <end position="121"/>
    </location>
</feature>
<feature type="compositionally biased region" description="Basic and acidic residues" evidence="1">
    <location>
        <begin position="62"/>
        <end position="72"/>
    </location>
</feature>
<evidence type="ECO:0000313" key="2">
    <source>
        <dbReference type="EMBL" id="KAK8066008.1"/>
    </source>
</evidence>
<dbReference type="RefSeq" id="XP_066662761.1">
    <property type="nucleotide sequence ID" value="XM_066817069.1"/>
</dbReference>
<evidence type="ECO:0000313" key="3">
    <source>
        <dbReference type="Proteomes" id="UP001433268"/>
    </source>
</evidence>